<name>A0A9Q4GTF0_MORMO</name>
<feature type="domain" description="Phage tail tape measure protein" evidence="5">
    <location>
        <begin position="239"/>
        <end position="438"/>
    </location>
</feature>
<evidence type="ECO:0000256" key="2">
    <source>
        <dbReference type="SAM" id="Coils"/>
    </source>
</evidence>
<dbReference type="PANTHER" id="PTHR37813">
    <property type="entry name" value="FELS-2 PROPHAGE PROTEIN"/>
    <property type="match status" value="1"/>
</dbReference>
<feature type="transmembrane region" description="Helical" evidence="4">
    <location>
        <begin position="539"/>
        <end position="562"/>
    </location>
</feature>
<proteinExistence type="predicted"/>
<dbReference type="AlphaFoldDB" id="A0A9Q4GTF0"/>
<evidence type="ECO:0000256" key="4">
    <source>
        <dbReference type="SAM" id="Phobius"/>
    </source>
</evidence>
<evidence type="ECO:0000313" key="7">
    <source>
        <dbReference type="Proteomes" id="UP001076655"/>
    </source>
</evidence>
<organism evidence="6 7">
    <name type="scientific">Morganella morganii</name>
    <name type="common">Proteus morganii</name>
    <dbReference type="NCBI Taxonomy" id="582"/>
    <lineage>
        <taxon>Bacteria</taxon>
        <taxon>Pseudomonadati</taxon>
        <taxon>Pseudomonadota</taxon>
        <taxon>Gammaproteobacteria</taxon>
        <taxon>Enterobacterales</taxon>
        <taxon>Morganellaceae</taxon>
        <taxon>Morganella</taxon>
    </lineage>
</organism>
<feature type="transmembrane region" description="Helical" evidence="4">
    <location>
        <begin position="574"/>
        <end position="593"/>
    </location>
</feature>
<evidence type="ECO:0000259" key="5">
    <source>
        <dbReference type="Pfam" id="PF10145"/>
    </source>
</evidence>
<evidence type="ECO:0000256" key="3">
    <source>
        <dbReference type="SAM" id="MobiDB-lite"/>
    </source>
</evidence>
<reference evidence="6" key="1">
    <citation type="submission" date="2022-08" db="EMBL/GenBank/DDBJ databases">
        <authorList>
            <person name="Dale J.L."/>
        </authorList>
    </citation>
    <scope>NUCLEOTIDE SEQUENCE</scope>
    <source>
        <strain evidence="6">2022EL-00758</strain>
    </source>
</reference>
<dbReference type="EMBL" id="JAPNMI010000018">
    <property type="protein sequence ID" value="MCY0791936.1"/>
    <property type="molecule type" value="Genomic_DNA"/>
</dbReference>
<keyword evidence="4" id="KW-1133">Transmembrane helix</keyword>
<keyword evidence="1" id="KW-1188">Viral release from host cell</keyword>
<keyword evidence="2" id="KW-0175">Coiled coil</keyword>
<dbReference type="PANTHER" id="PTHR37813:SF1">
    <property type="entry name" value="FELS-2 PROPHAGE PROTEIN"/>
    <property type="match status" value="1"/>
</dbReference>
<protein>
    <submittedName>
        <fullName evidence="6">Phage tail tape measure protein</fullName>
    </submittedName>
</protein>
<dbReference type="NCBIfam" id="TIGR01760">
    <property type="entry name" value="tape_meas_TP901"/>
    <property type="match status" value="1"/>
</dbReference>
<sequence length="991" mass="106415">MSRNLRLQVVLNAVDKLTRPFRSAQESNKRLAGAVRQSRDALKELNKQAGQIDGFRRTKQQLTETNQSYQAATQRVAALAREMSASGNPTRQQSDALKRAQREAAQLKNKFGELQQSVQRQRTELQQSGISTNNLGQAQRRLNGDIARTTQQLQRQEQQLRRSAEQEKRMAAAKGNYQKTMDVRNKMAGTGAAAMATGGASLYASKKFLAPGYEFETGMSKVQALTRLDKDSKEYKALREQARQLGATTAFTANEVAQGQSFYAMAGFKPEQIQNAMKGTLSMSLAGDIDLATTADIGSNILTGFKLNSDEMNRVSDTLVATFTRSNTNLTMLGDTMKYVAPVASGLGVDLETAAVAAGKLGDAGIQGSMAGTSLRSILGRLAEPPKQAADALEELGIKTRDAKGNLRDFPAILTELDKKTKKMGTAQRAGYFKHIAGEEAFSALSVLTEQAGKGELQKMIAEVKAAKGEAQKVADTMTDNLDGDLKNLTSAWEDVGIQIFGGVDSPLRSISKSITEIIGKVGAWTKRNPELTRTLTKIAIALGVVLAAGGAIVLMLAAMLGPIAMLKLSLSVLGIKGAGTFGLLANGIKFLALKGAGALGLLANGLKFLALKGVGALGLLANGLKFLALKGVGALGLLAKGIKIVGMALFTAGKALLTNPIFLAAAAIAGIAYLIYRNWDTIAAYFKKLWADVVRIFSSAWDSISAYFSSVWTSISNACSAAWNWITRIVTGAWNAIKNFFLQYSIPGIIYRNWDGIKKYMSDLWETVKTTIKTKWDQVITDIQNLPATMKQAASDMIDSVINGINEKWTDLKNKFGELKQMAKDALTPDWLIEAKKDPKFVNAVEATQKTTMSGGIRTANWGIPPKKYAGAYDSGGHIPRGQWGIVGENGPEVVDGPANVTGRKSTAALAMLALSTLSQPIAAAPAQSPGAGSNSYSSSQQSSAPIINIYPTPAHSAQDIGREVARQLEARERRKQAAARSGYRDTEEF</sequence>
<dbReference type="RefSeq" id="WP_260250049.1">
    <property type="nucleotide sequence ID" value="NZ_JALMEJ010000016.1"/>
</dbReference>
<evidence type="ECO:0000256" key="1">
    <source>
        <dbReference type="ARBA" id="ARBA00022612"/>
    </source>
</evidence>
<gene>
    <name evidence="6" type="ORF">N0392_19945</name>
</gene>
<dbReference type="InterPro" id="IPR010090">
    <property type="entry name" value="Phage_tape_meas"/>
</dbReference>
<feature type="region of interest" description="Disordered" evidence="3">
    <location>
        <begin position="971"/>
        <end position="991"/>
    </location>
</feature>
<accession>A0A9Q4GTF0</accession>
<feature type="transmembrane region" description="Helical" evidence="4">
    <location>
        <begin position="657"/>
        <end position="677"/>
    </location>
</feature>
<evidence type="ECO:0000313" key="6">
    <source>
        <dbReference type="EMBL" id="MCY0791936.1"/>
    </source>
</evidence>
<keyword evidence="4" id="KW-0812">Transmembrane</keyword>
<dbReference type="Proteomes" id="UP001076655">
    <property type="component" value="Unassembled WGS sequence"/>
</dbReference>
<keyword evidence="4" id="KW-0472">Membrane</keyword>
<feature type="region of interest" description="Disordered" evidence="3">
    <location>
        <begin position="925"/>
        <end position="946"/>
    </location>
</feature>
<comment type="caution">
    <text evidence="6">The sequence shown here is derived from an EMBL/GenBank/DDBJ whole genome shotgun (WGS) entry which is preliminary data.</text>
</comment>
<dbReference type="Pfam" id="PF10145">
    <property type="entry name" value="PhageMin_Tail"/>
    <property type="match status" value="1"/>
</dbReference>
<feature type="coiled-coil region" evidence="2">
    <location>
        <begin position="28"/>
        <end position="170"/>
    </location>
</feature>